<keyword evidence="7" id="KW-1185">Reference proteome</keyword>
<dbReference type="Gene3D" id="1.10.10.60">
    <property type="entry name" value="Homeodomain-like"/>
    <property type="match status" value="1"/>
</dbReference>
<evidence type="ECO:0000256" key="4">
    <source>
        <dbReference type="SAM" id="Phobius"/>
    </source>
</evidence>
<gene>
    <name evidence="6" type="ORF">QU605_06110</name>
</gene>
<proteinExistence type="predicted"/>
<dbReference type="SUPFAM" id="SSF46689">
    <property type="entry name" value="Homeodomain-like"/>
    <property type="match status" value="1"/>
</dbReference>
<comment type="caution">
    <text evidence="6">The sequence shown here is derived from an EMBL/GenBank/DDBJ whole genome shotgun (WGS) entry which is preliminary data.</text>
</comment>
<evidence type="ECO:0000256" key="1">
    <source>
        <dbReference type="ARBA" id="ARBA00023015"/>
    </source>
</evidence>
<dbReference type="InterPro" id="IPR011990">
    <property type="entry name" value="TPR-like_helical_dom_sf"/>
</dbReference>
<feature type="transmembrane region" description="Helical" evidence="4">
    <location>
        <begin position="125"/>
        <end position="147"/>
    </location>
</feature>
<keyword evidence="2" id="KW-0238">DNA-binding</keyword>
<keyword evidence="3" id="KW-0804">Transcription</keyword>
<dbReference type="InterPro" id="IPR020449">
    <property type="entry name" value="Tscrpt_reg_AraC-type_HTH"/>
</dbReference>
<keyword evidence="4" id="KW-0472">Membrane</keyword>
<dbReference type="PANTHER" id="PTHR43280:SF2">
    <property type="entry name" value="HTH-TYPE TRANSCRIPTIONAL REGULATOR EXSA"/>
    <property type="match status" value="1"/>
</dbReference>
<dbReference type="Pfam" id="PF12833">
    <property type="entry name" value="HTH_18"/>
    <property type="match status" value="1"/>
</dbReference>
<reference evidence="6" key="1">
    <citation type="submission" date="2023-06" db="EMBL/GenBank/DDBJ databases">
        <title>Robiginitalea aurantiacus sp. nov. and Algoriphagus sediminis sp. nov., isolated from coastal sediment.</title>
        <authorList>
            <person name="Zhou Z.Y."/>
            <person name="An J."/>
            <person name="Jia Y.W."/>
            <person name="Du Z.J."/>
        </authorList>
    </citation>
    <scope>NUCLEOTIDE SEQUENCE</scope>
    <source>
        <strain evidence="6">M39</strain>
    </source>
</reference>
<feature type="domain" description="HTH araC/xylS-type" evidence="5">
    <location>
        <begin position="8"/>
        <end position="107"/>
    </location>
</feature>
<evidence type="ECO:0000313" key="7">
    <source>
        <dbReference type="Proteomes" id="UP001174839"/>
    </source>
</evidence>
<keyword evidence="4" id="KW-1133">Transmembrane helix</keyword>
<dbReference type="PROSITE" id="PS01124">
    <property type="entry name" value="HTH_ARAC_FAMILY_2"/>
    <property type="match status" value="1"/>
</dbReference>
<evidence type="ECO:0000313" key="6">
    <source>
        <dbReference type="EMBL" id="MDM9631033.1"/>
    </source>
</evidence>
<dbReference type="EMBL" id="JAUDUY010000002">
    <property type="protein sequence ID" value="MDM9631033.1"/>
    <property type="molecule type" value="Genomic_DNA"/>
</dbReference>
<keyword evidence="4" id="KW-0812">Transmembrane</keyword>
<dbReference type="RefSeq" id="WP_289724392.1">
    <property type="nucleotide sequence ID" value="NZ_JAUDUY010000002.1"/>
</dbReference>
<keyword evidence="1" id="KW-0805">Transcription regulation</keyword>
<accession>A0ABT7WDP2</accession>
<evidence type="ECO:0000256" key="2">
    <source>
        <dbReference type="ARBA" id="ARBA00023125"/>
    </source>
</evidence>
<dbReference type="Gene3D" id="1.25.40.10">
    <property type="entry name" value="Tetratricopeptide repeat domain"/>
    <property type="match status" value="2"/>
</dbReference>
<dbReference type="SMART" id="SM00342">
    <property type="entry name" value="HTH_ARAC"/>
    <property type="match status" value="1"/>
</dbReference>
<dbReference type="InterPro" id="IPR009057">
    <property type="entry name" value="Homeodomain-like_sf"/>
</dbReference>
<dbReference type="PANTHER" id="PTHR43280">
    <property type="entry name" value="ARAC-FAMILY TRANSCRIPTIONAL REGULATOR"/>
    <property type="match status" value="1"/>
</dbReference>
<dbReference type="PRINTS" id="PR00032">
    <property type="entry name" value="HTHARAC"/>
</dbReference>
<dbReference type="PROSITE" id="PS00041">
    <property type="entry name" value="HTH_ARAC_FAMILY_1"/>
    <property type="match status" value="1"/>
</dbReference>
<dbReference type="SUPFAM" id="SSF48452">
    <property type="entry name" value="TPR-like"/>
    <property type="match status" value="1"/>
</dbReference>
<sequence length="770" mass="88506">MPSNGFILRARQVVLDNLLNPQFGVSALAEELGISRSELYRRVREAEQKSASQFIREIRLDRALELLKTDQYPITEIAYMVGFNSPTYFSTCFREYFGYSPSTADQNGHTSRDAKVSEPSKSRKVLLPLALGALAILFAIFGISAVGGSNSPEGEKSLAVLKFDYLGADSAQGYKAYALADEVLNSLSNLSMLKVVTASSSFQVDKREACSKIGKRLGVDYLVDGSLSHQGNQLKASVKLIDAKTGIQLWSESFQENSEAIFEMQEEISNKVAMQLKRSLPEDVRDLIRQRRTANLEALELYLKAVKKGKVRYEDSITQAIHWLERSVELDPYFAEAYAELTFLYGRWHYYGSLNQEERDRMMEKYMRMALELNPESPEVLFAKADFDYIQGNILNDSTEIISGFRKVLEMNPNHHRSSYRLHQVFRGIGKYHTAHGYLENALRLDPLNHLYNNVYARDLFWKWDQREKAFVIILEEASKENPSRGSIFFKAIMLADQPGGNYLSAFSVIQEALKEQPYTYGFLFWGRLLALDLDLVPMAKKYAHLNQVKFPDNPIYTYEPAYEICIIEQRYPDALDLTHIWMEDKGLDKKLGYTNLARVYYLQGNVKQARDILLQHFSELYRDIASGKMTVESLQLSEIGPVRTYIEVLRAEGDEEKATFFADFLCSYYNQHGKRVMLANKFYPMHCAYVQNDLKGFLRALNEAFFEPGHRLGIYSHLKGSTFSAFEKYPEYQELFREIEAETHRMRAEVITYLKEEGDWDPVWDAALQ</sequence>
<evidence type="ECO:0000259" key="5">
    <source>
        <dbReference type="PROSITE" id="PS01124"/>
    </source>
</evidence>
<name>A0ABT7WDP2_9FLAO</name>
<dbReference type="Proteomes" id="UP001174839">
    <property type="component" value="Unassembled WGS sequence"/>
</dbReference>
<protein>
    <submittedName>
        <fullName evidence="6">Helix-turn-helix domain-containing protein</fullName>
    </submittedName>
</protein>
<dbReference type="InterPro" id="IPR018060">
    <property type="entry name" value="HTH_AraC"/>
</dbReference>
<organism evidence="6 7">
    <name type="scientific">Robiginitalea aurantiaca</name>
    <dbReference type="NCBI Taxonomy" id="3056915"/>
    <lineage>
        <taxon>Bacteria</taxon>
        <taxon>Pseudomonadati</taxon>
        <taxon>Bacteroidota</taxon>
        <taxon>Flavobacteriia</taxon>
        <taxon>Flavobacteriales</taxon>
        <taxon>Flavobacteriaceae</taxon>
        <taxon>Robiginitalea</taxon>
    </lineage>
</organism>
<evidence type="ECO:0000256" key="3">
    <source>
        <dbReference type="ARBA" id="ARBA00023163"/>
    </source>
</evidence>
<dbReference type="Gene3D" id="3.40.50.10070">
    <property type="entry name" value="TolB, N-terminal domain"/>
    <property type="match status" value="1"/>
</dbReference>
<dbReference type="InterPro" id="IPR018062">
    <property type="entry name" value="HTH_AraC-typ_CS"/>
</dbReference>